<sequence>MPTPNETLEEGELCERQPPSNINLPSAPDTLSPTPPPKPKPSKSLSVQVTPITTPAPPSAPLLVSLLTSMNGTRPIQGITRLRRKHKRAWKIES</sequence>
<feature type="region of interest" description="Disordered" evidence="1">
    <location>
        <begin position="1"/>
        <end position="58"/>
    </location>
</feature>
<reference evidence="2 3" key="1">
    <citation type="submission" date="2024-01" db="EMBL/GenBank/DDBJ databases">
        <title>A draft genome for a cacao thread blight-causing isolate of Paramarasmius palmivorus.</title>
        <authorList>
            <person name="Baruah I.K."/>
            <person name="Bukari Y."/>
            <person name="Amoako-Attah I."/>
            <person name="Meinhardt L.W."/>
            <person name="Bailey B.A."/>
            <person name="Cohen S.P."/>
        </authorList>
    </citation>
    <scope>NUCLEOTIDE SEQUENCE [LARGE SCALE GENOMIC DNA]</scope>
    <source>
        <strain evidence="2 3">GH-12</strain>
    </source>
</reference>
<name>A0AAW0BPQ9_9AGAR</name>
<dbReference type="Proteomes" id="UP001383192">
    <property type="component" value="Unassembled WGS sequence"/>
</dbReference>
<organism evidence="2 3">
    <name type="scientific">Paramarasmius palmivorus</name>
    <dbReference type="NCBI Taxonomy" id="297713"/>
    <lineage>
        <taxon>Eukaryota</taxon>
        <taxon>Fungi</taxon>
        <taxon>Dikarya</taxon>
        <taxon>Basidiomycota</taxon>
        <taxon>Agaricomycotina</taxon>
        <taxon>Agaricomycetes</taxon>
        <taxon>Agaricomycetidae</taxon>
        <taxon>Agaricales</taxon>
        <taxon>Marasmiineae</taxon>
        <taxon>Marasmiaceae</taxon>
        <taxon>Paramarasmius</taxon>
    </lineage>
</organism>
<dbReference type="AlphaFoldDB" id="A0AAW0BPQ9"/>
<protein>
    <submittedName>
        <fullName evidence="2">Uncharacterized protein</fullName>
    </submittedName>
</protein>
<feature type="non-terminal residue" evidence="2">
    <location>
        <position position="1"/>
    </location>
</feature>
<comment type="caution">
    <text evidence="2">The sequence shown here is derived from an EMBL/GenBank/DDBJ whole genome shotgun (WGS) entry which is preliminary data.</text>
</comment>
<gene>
    <name evidence="2" type="ORF">VNI00_014990</name>
</gene>
<dbReference type="EMBL" id="JAYKXP010000091">
    <property type="protein sequence ID" value="KAK7028039.1"/>
    <property type="molecule type" value="Genomic_DNA"/>
</dbReference>
<proteinExistence type="predicted"/>
<evidence type="ECO:0000313" key="2">
    <source>
        <dbReference type="EMBL" id="KAK7028039.1"/>
    </source>
</evidence>
<evidence type="ECO:0000313" key="3">
    <source>
        <dbReference type="Proteomes" id="UP001383192"/>
    </source>
</evidence>
<evidence type="ECO:0000256" key="1">
    <source>
        <dbReference type="SAM" id="MobiDB-lite"/>
    </source>
</evidence>
<feature type="compositionally biased region" description="Low complexity" evidence="1">
    <location>
        <begin position="42"/>
        <end position="53"/>
    </location>
</feature>
<keyword evidence="3" id="KW-1185">Reference proteome</keyword>
<accession>A0AAW0BPQ9</accession>